<organism evidence="2 3">
    <name type="scientific">Thalassiosira pseudonana</name>
    <name type="common">Marine diatom</name>
    <name type="synonym">Cyclotella nana</name>
    <dbReference type="NCBI Taxonomy" id="35128"/>
    <lineage>
        <taxon>Eukaryota</taxon>
        <taxon>Sar</taxon>
        <taxon>Stramenopiles</taxon>
        <taxon>Ochrophyta</taxon>
        <taxon>Bacillariophyta</taxon>
        <taxon>Coscinodiscophyceae</taxon>
        <taxon>Thalassiosirophycidae</taxon>
        <taxon>Thalassiosirales</taxon>
        <taxon>Thalassiosiraceae</taxon>
        <taxon>Thalassiosira</taxon>
    </lineage>
</organism>
<proteinExistence type="predicted"/>
<feature type="region of interest" description="Disordered" evidence="1">
    <location>
        <begin position="146"/>
        <end position="184"/>
    </location>
</feature>
<dbReference type="AlphaFoldDB" id="B8LBU3"/>
<feature type="region of interest" description="Disordered" evidence="1">
    <location>
        <begin position="1"/>
        <end position="37"/>
    </location>
</feature>
<dbReference type="Proteomes" id="UP000001449">
    <property type="component" value="Chromosome 11"/>
</dbReference>
<reference evidence="2 3" key="1">
    <citation type="journal article" date="2004" name="Science">
        <title>The genome of the diatom Thalassiosira pseudonana: ecology, evolution, and metabolism.</title>
        <authorList>
            <person name="Armbrust E.V."/>
            <person name="Berges J.A."/>
            <person name="Bowler C."/>
            <person name="Green B.R."/>
            <person name="Martinez D."/>
            <person name="Putnam N.H."/>
            <person name="Zhou S."/>
            <person name="Allen A.E."/>
            <person name="Apt K.E."/>
            <person name="Bechner M."/>
            <person name="Brzezinski M.A."/>
            <person name="Chaal B.K."/>
            <person name="Chiovitti A."/>
            <person name="Davis A.K."/>
            <person name="Demarest M.S."/>
            <person name="Detter J.C."/>
            <person name="Glavina T."/>
            <person name="Goodstein D."/>
            <person name="Hadi M.Z."/>
            <person name="Hellsten U."/>
            <person name="Hildebrand M."/>
            <person name="Jenkins B.D."/>
            <person name="Jurka J."/>
            <person name="Kapitonov V.V."/>
            <person name="Kroger N."/>
            <person name="Lau W.W."/>
            <person name="Lane T.W."/>
            <person name="Larimer F.W."/>
            <person name="Lippmeier J.C."/>
            <person name="Lucas S."/>
            <person name="Medina M."/>
            <person name="Montsant A."/>
            <person name="Obornik M."/>
            <person name="Parker M.S."/>
            <person name="Palenik B."/>
            <person name="Pazour G.J."/>
            <person name="Richardson P.M."/>
            <person name="Rynearson T.A."/>
            <person name="Saito M.A."/>
            <person name="Schwartz D.C."/>
            <person name="Thamatrakoln K."/>
            <person name="Valentin K."/>
            <person name="Vardi A."/>
            <person name="Wilkerson F.P."/>
            <person name="Rokhsar D.S."/>
        </authorList>
    </citation>
    <scope>NUCLEOTIDE SEQUENCE [LARGE SCALE GENOMIC DNA]</scope>
    <source>
        <strain evidence="2 3">CCMP1335</strain>
    </source>
</reference>
<protein>
    <submittedName>
        <fullName evidence="2">Uncharacterized protein</fullName>
    </submittedName>
</protein>
<dbReference type="eggNOG" id="ENOG502QYEY">
    <property type="taxonomic scope" value="Eukaryota"/>
</dbReference>
<evidence type="ECO:0000313" key="3">
    <source>
        <dbReference type="Proteomes" id="UP000001449"/>
    </source>
</evidence>
<dbReference type="HOGENOM" id="CLU_350071_0_0_1"/>
<feature type="compositionally biased region" description="Low complexity" evidence="1">
    <location>
        <begin position="484"/>
        <end position="517"/>
    </location>
</feature>
<gene>
    <name evidence="2" type="ORF">THAPSDRAFT_24320</name>
</gene>
<evidence type="ECO:0000313" key="2">
    <source>
        <dbReference type="EMBL" id="EED87243.1"/>
    </source>
</evidence>
<dbReference type="SUPFAM" id="SSF55073">
    <property type="entry name" value="Nucleotide cyclase"/>
    <property type="match status" value="1"/>
</dbReference>
<name>B8LBU3_THAPS</name>
<dbReference type="InParanoid" id="B8LBU3"/>
<dbReference type="GeneID" id="7448296"/>
<keyword evidence="3" id="KW-1185">Reference proteome</keyword>
<dbReference type="KEGG" id="tps:THAPSDRAFT_24320"/>
<feature type="compositionally biased region" description="Polar residues" evidence="1">
    <location>
        <begin position="149"/>
        <end position="159"/>
    </location>
</feature>
<reference evidence="2 3" key="2">
    <citation type="journal article" date="2008" name="Nature">
        <title>The Phaeodactylum genome reveals the evolutionary history of diatom genomes.</title>
        <authorList>
            <person name="Bowler C."/>
            <person name="Allen A.E."/>
            <person name="Badger J.H."/>
            <person name="Grimwood J."/>
            <person name="Jabbari K."/>
            <person name="Kuo A."/>
            <person name="Maheswari U."/>
            <person name="Martens C."/>
            <person name="Maumus F."/>
            <person name="Otillar R.P."/>
            <person name="Rayko E."/>
            <person name="Salamov A."/>
            <person name="Vandepoele K."/>
            <person name="Beszteri B."/>
            <person name="Gruber A."/>
            <person name="Heijde M."/>
            <person name="Katinka M."/>
            <person name="Mock T."/>
            <person name="Valentin K."/>
            <person name="Verret F."/>
            <person name="Berges J.A."/>
            <person name="Brownlee C."/>
            <person name="Cadoret J.P."/>
            <person name="Chiovitti A."/>
            <person name="Choi C.J."/>
            <person name="Coesel S."/>
            <person name="De Martino A."/>
            <person name="Detter J.C."/>
            <person name="Durkin C."/>
            <person name="Falciatore A."/>
            <person name="Fournet J."/>
            <person name="Haruta M."/>
            <person name="Huysman M.J."/>
            <person name="Jenkins B.D."/>
            <person name="Jiroutova K."/>
            <person name="Jorgensen R.E."/>
            <person name="Joubert Y."/>
            <person name="Kaplan A."/>
            <person name="Kroger N."/>
            <person name="Kroth P.G."/>
            <person name="La Roche J."/>
            <person name="Lindquist E."/>
            <person name="Lommer M."/>
            <person name="Martin-Jezequel V."/>
            <person name="Lopez P.J."/>
            <person name="Lucas S."/>
            <person name="Mangogna M."/>
            <person name="McGinnis K."/>
            <person name="Medlin L.K."/>
            <person name="Montsant A."/>
            <person name="Oudot-Le Secq M.P."/>
            <person name="Napoli C."/>
            <person name="Obornik M."/>
            <person name="Parker M.S."/>
            <person name="Petit J.L."/>
            <person name="Porcel B.M."/>
            <person name="Poulsen N."/>
            <person name="Robison M."/>
            <person name="Rychlewski L."/>
            <person name="Rynearson T.A."/>
            <person name="Schmutz J."/>
            <person name="Shapiro H."/>
            <person name="Siaut M."/>
            <person name="Stanley M."/>
            <person name="Sussman M.R."/>
            <person name="Taylor A.R."/>
            <person name="Vardi A."/>
            <person name="von Dassow P."/>
            <person name="Vyverman W."/>
            <person name="Willis A."/>
            <person name="Wyrwicz L.S."/>
            <person name="Rokhsar D.S."/>
            <person name="Weissenbach J."/>
            <person name="Armbrust E.V."/>
            <person name="Green B.R."/>
            <person name="Van de Peer Y."/>
            <person name="Grigoriev I.V."/>
        </authorList>
    </citation>
    <scope>NUCLEOTIDE SEQUENCE [LARGE SCALE GENOMIC DNA]</scope>
    <source>
        <strain evidence="2 3">CCMP1335</strain>
    </source>
</reference>
<dbReference type="EMBL" id="DS999415">
    <property type="protein sequence ID" value="EED87243.1"/>
    <property type="molecule type" value="Genomic_DNA"/>
</dbReference>
<accession>B8LBU3</accession>
<dbReference type="RefSeq" id="XP_002296547.1">
    <property type="nucleotide sequence ID" value="XM_002296511.1"/>
</dbReference>
<feature type="region of interest" description="Disordered" evidence="1">
    <location>
        <begin position="484"/>
        <end position="534"/>
    </location>
</feature>
<evidence type="ECO:0000256" key="1">
    <source>
        <dbReference type="SAM" id="MobiDB-lite"/>
    </source>
</evidence>
<dbReference type="InterPro" id="IPR029787">
    <property type="entry name" value="Nucleotide_cyclase"/>
</dbReference>
<sequence length="805" mass="88789">MNDSNMRLVGDDGCAGSNINAPSAVHTPIEEESPTETAVDSSTIDGVMNNTTITAQVISAAGDKSRRRDSPFSCWQLEEEEGNSVEENGETLMPLNDTTQQQQQQHLPQDIMSPKINEADEAVAYSHVQVMKKAVPTKQLDIASVGESEIQQSQQQPNAAETGKTASRYKPTRRRSSLLPEQHPQIQRRLKNNPDTTRRRFSSFSTPVNLSACIVFVDIESYSTSSDSTQRKLACDFMNTLRNLLTFAYGKMPVRGNVDDYVILPTGDGAAVWSSLLLWASTRNIGLRVGLNSGELSIVEDPYGDPNVCGDAINMVISFQPSSAARIMDTAEAGQILASSNTVVPKLNTLLEEEAEQLLAKKMVMAALGGVGDTDGFDEDALDCEECPRMKYDISAEPSEVIVKHGVTTCVQSITCALHSLPRPEDLPPELRPEPLPPWKAKHDLSKSMTVAEQMLAEAEDTLRPLKDPPGGFSRKKSFASLSSLQPNQQLSLPSPDSGESSLASASSAATTKPLSSMHPRAHSCGEISQHRPNDEITNRAFEEQQKQRQRSSWAVGVHATPKTKWYMKIKPTEMHSVENLIKPKVLPQELIRRHKRIAFLGIMHDNLSKGFTNTLEQDPDHRWEQVYVFFPSDKCLYSLAKNYPQPVEKLIENKHAMKQFLSELLSPVVTDLRFLQYQHLMHCGSYWDWKEPGVCARVSSILDTNLSGVDSTIPLCSLGADEKILESTILSGWVSGMNTDAIFRPSSIGRHAMVVATIPRMMNVTTMMEDDAMLSSDWTEIGDGYVVGDGLVPSFAARASIRNL</sequence>
<dbReference type="PaxDb" id="35128-Thaps24320"/>
<dbReference type="Gene3D" id="3.30.70.1230">
    <property type="entry name" value="Nucleotide cyclase"/>
    <property type="match status" value="1"/>
</dbReference>